<keyword evidence="1" id="KW-0645">Protease</keyword>
<dbReference type="Proteomes" id="UP000184440">
    <property type="component" value="Unassembled WGS sequence"/>
</dbReference>
<evidence type="ECO:0000256" key="3">
    <source>
        <dbReference type="ARBA" id="ARBA00022801"/>
    </source>
</evidence>
<dbReference type="STRING" id="134849.SAMN05443668_108348"/>
<dbReference type="GO" id="GO:0006508">
    <property type="term" value="P:proteolysis"/>
    <property type="evidence" value="ECO:0007669"/>
    <property type="project" value="UniProtKB-KW"/>
</dbReference>
<dbReference type="GO" id="GO:0046872">
    <property type="term" value="F:metal ion binding"/>
    <property type="evidence" value="ECO:0007669"/>
    <property type="project" value="UniProtKB-KW"/>
</dbReference>
<proteinExistence type="predicted"/>
<organism evidence="4 5">
    <name type="scientific">Cryptosporangium aurantiacum</name>
    <dbReference type="NCBI Taxonomy" id="134849"/>
    <lineage>
        <taxon>Bacteria</taxon>
        <taxon>Bacillati</taxon>
        <taxon>Actinomycetota</taxon>
        <taxon>Actinomycetes</taxon>
        <taxon>Cryptosporangiales</taxon>
        <taxon>Cryptosporangiaceae</taxon>
        <taxon>Cryptosporangium</taxon>
    </lineage>
</organism>
<keyword evidence="2" id="KW-0479">Metal-binding</keyword>
<accession>A0A1M7R9A3</accession>
<name>A0A1M7R9A3_9ACTN</name>
<dbReference type="GO" id="GO:0008233">
    <property type="term" value="F:peptidase activity"/>
    <property type="evidence" value="ECO:0007669"/>
    <property type="project" value="UniProtKB-KW"/>
</dbReference>
<dbReference type="EMBL" id="FRCS01000008">
    <property type="protein sequence ID" value="SHN42741.1"/>
    <property type="molecule type" value="Genomic_DNA"/>
</dbReference>
<evidence type="ECO:0000256" key="1">
    <source>
        <dbReference type="ARBA" id="ARBA00022670"/>
    </source>
</evidence>
<dbReference type="PANTHER" id="PTHR43270">
    <property type="entry name" value="BETA-ALA-HIS DIPEPTIDASE"/>
    <property type="match status" value="1"/>
</dbReference>
<evidence type="ECO:0000256" key="2">
    <source>
        <dbReference type="ARBA" id="ARBA00022723"/>
    </source>
</evidence>
<dbReference type="SUPFAM" id="SSF53187">
    <property type="entry name" value="Zn-dependent exopeptidases"/>
    <property type="match status" value="1"/>
</dbReference>
<evidence type="ECO:0000313" key="5">
    <source>
        <dbReference type="Proteomes" id="UP000184440"/>
    </source>
</evidence>
<dbReference type="AlphaFoldDB" id="A0A1M7R9A3"/>
<dbReference type="Gene3D" id="3.30.70.360">
    <property type="match status" value="1"/>
</dbReference>
<dbReference type="Gene3D" id="3.40.630.10">
    <property type="entry name" value="Zn peptidases"/>
    <property type="match status" value="1"/>
</dbReference>
<protein>
    <submittedName>
        <fullName evidence="4">Peptidase dimerisation domain-containing protein</fullName>
    </submittedName>
</protein>
<dbReference type="PANTHER" id="PTHR43270:SF12">
    <property type="entry name" value="SUCCINYL-DIAMINOPIMELATE DESUCCINYLASE"/>
    <property type="match status" value="1"/>
</dbReference>
<gene>
    <name evidence="4" type="ORF">SAMN05443668_108348</name>
</gene>
<reference evidence="4 5" key="1">
    <citation type="submission" date="2016-11" db="EMBL/GenBank/DDBJ databases">
        <authorList>
            <person name="Jaros S."/>
            <person name="Januszkiewicz K."/>
            <person name="Wedrychowicz H."/>
        </authorList>
    </citation>
    <scope>NUCLEOTIDE SEQUENCE [LARGE SCALE GENOMIC DNA]</scope>
    <source>
        <strain evidence="4 5">DSM 46144</strain>
    </source>
</reference>
<keyword evidence="3" id="KW-0378">Hydrolase</keyword>
<dbReference type="Pfam" id="PF01546">
    <property type="entry name" value="Peptidase_M20"/>
    <property type="match status" value="1"/>
</dbReference>
<dbReference type="InterPro" id="IPR002933">
    <property type="entry name" value="Peptidase_M20"/>
</dbReference>
<dbReference type="RefSeq" id="WP_218617779.1">
    <property type="nucleotide sequence ID" value="NZ_FRCS01000008.1"/>
</dbReference>
<dbReference type="InterPro" id="IPR051458">
    <property type="entry name" value="Cyt/Met_Dipeptidase"/>
</dbReference>
<evidence type="ECO:0000313" key="4">
    <source>
        <dbReference type="EMBL" id="SHN42741.1"/>
    </source>
</evidence>
<sequence>MLGRGSGRTAGERLYASPALTVIGLDATPLTAAMNVVPPVARARISVRLAPTQDPVAAQDALVTHLEQQRPFGVPVAVTRRAVSGGVRTAADGPAARAAREALATAWGREPILQADGGSVPFAGALQRVPHPPEVLLFGVQDALSGLHGPDERVLLDELARGVAAEAELLGLLA</sequence>
<keyword evidence="5" id="KW-1185">Reference proteome</keyword>